<dbReference type="InterPro" id="IPR035413">
    <property type="entry name" value="Terminase_L_C"/>
</dbReference>
<dbReference type="Gene3D" id="3.30.420.280">
    <property type="match status" value="1"/>
</dbReference>
<evidence type="ECO:0000259" key="1">
    <source>
        <dbReference type="Pfam" id="PF04466"/>
    </source>
</evidence>
<dbReference type="InterPro" id="IPR035412">
    <property type="entry name" value="Terminase_L_N"/>
</dbReference>
<feature type="domain" description="Phage terminase large subunit N-terminal" evidence="1">
    <location>
        <begin position="22"/>
        <end position="234"/>
    </location>
</feature>
<dbReference type="InterPro" id="IPR027417">
    <property type="entry name" value="P-loop_NTPase"/>
</dbReference>
<dbReference type="AlphaFoldDB" id="A0A4R6TV14"/>
<evidence type="ECO:0000259" key="2">
    <source>
        <dbReference type="Pfam" id="PF17288"/>
    </source>
</evidence>
<accession>A0A4R6TV14</accession>
<dbReference type="PANTHER" id="PTHR39184">
    <property type="match status" value="1"/>
</dbReference>
<reference evidence="3 4" key="1">
    <citation type="submission" date="2019-03" db="EMBL/GenBank/DDBJ databases">
        <title>Genomic Encyclopedia of Type Strains, Phase IV (KMG-IV): sequencing the most valuable type-strain genomes for metagenomic binning, comparative biology and taxonomic classification.</title>
        <authorList>
            <person name="Goeker M."/>
        </authorList>
    </citation>
    <scope>NUCLEOTIDE SEQUENCE [LARGE SCALE GENOMIC DNA]</scope>
    <source>
        <strain evidence="3 4">DSM 28697</strain>
    </source>
</reference>
<protein>
    <submittedName>
        <fullName evidence="3">Phage terminase large subunit</fullName>
    </submittedName>
</protein>
<dbReference type="NCBIfam" id="TIGR01547">
    <property type="entry name" value="phage_term_2"/>
    <property type="match status" value="1"/>
</dbReference>
<comment type="caution">
    <text evidence="3">The sequence shown here is derived from an EMBL/GenBank/DDBJ whole genome shotgun (WGS) entry which is preliminary data.</text>
</comment>
<dbReference type="Proteomes" id="UP000295632">
    <property type="component" value="Unassembled WGS sequence"/>
</dbReference>
<dbReference type="Pfam" id="PF04466">
    <property type="entry name" value="Terminase_3"/>
    <property type="match status" value="1"/>
</dbReference>
<dbReference type="OrthoDB" id="9768556at2"/>
<dbReference type="EMBL" id="SNYJ01000022">
    <property type="protein sequence ID" value="TDQ35270.1"/>
    <property type="molecule type" value="Genomic_DNA"/>
</dbReference>
<dbReference type="InterPro" id="IPR052380">
    <property type="entry name" value="Viral_DNA_packaging_terminase"/>
</dbReference>
<evidence type="ECO:0000313" key="3">
    <source>
        <dbReference type="EMBL" id="TDQ35270.1"/>
    </source>
</evidence>
<evidence type="ECO:0000313" key="4">
    <source>
        <dbReference type="Proteomes" id="UP000295632"/>
    </source>
</evidence>
<name>A0A4R6TV14_9BACI</name>
<dbReference type="Pfam" id="PF17288">
    <property type="entry name" value="Terminase_3C"/>
    <property type="match status" value="1"/>
</dbReference>
<dbReference type="Gene3D" id="3.40.50.300">
    <property type="entry name" value="P-loop containing nucleotide triphosphate hydrolases"/>
    <property type="match status" value="1"/>
</dbReference>
<dbReference type="InterPro" id="IPR006437">
    <property type="entry name" value="Phage_terminase_lsu"/>
</dbReference>
<gene>
    <name evidence="3" type="ORF">EV213_12257</name>
</gene>
<dbReference type="RefSeq" id="WP_133581978.1">
    <property type="nucleotide sequence ID" value="NZ_SNYJ01000022.1"/>
</dbReference>
<dbReference type="PANTHER" id="PTHR39184:SF1">
    <property type="entry name" value="PBSX PHAGE TERMINASE LARGE SUBUNIT"/>
    <property type="match status" value="1"/>
</dbReference>
<sequence>MNDAVETKVNPHFEDFLFDWSEKIQVLVGGYGSSKSYNTALKIILKLLQEKRTALVIREVFDTHRDSTHSLFEEIIMKMRLDDKIKCPVSPMQVRFPNGSKIIFKGMDKPAKLKSVNNVSIIWIEECSEVKYAGFKELLGRLRHPTLRLYMILSTNPVSTDNWSFLHFFKDDRNKRLVLDDEELYKKRIVRTNGTYYHHSLPDDNMFLQQDYMNQLDEMEQYDPDLYRIARLGRFGVNGVRVLPQFEEQPHEDVMKAIQNIRKPLFRVGMDFGFVESYNAIVRLAVDTERKYLYIYWEYYKNGMTDDRTAVEIDEFRQSGELIKGDSQEAKTIKYFNQLGFNMMSALKFQGSRLAYTKKIKRFKKIICSNECTNTIYELKDLTFAKDKNDAIIEDEFSIDPHTFSAIWYGLDDYEVTDLKEKKERGRPSRERRKRR</sequence>
<feature type="domain" description="Phage terminase large subunit C-terminal" evidence="2">
    <location>
        <begin position="271"/>
        <end position="413"/>
    </location>
</feature>
<keyword evidence="4" id="KW-1185">Reference proteome</keyword>
<proteinExistence type="predicted"/>
<organism evidence="3 4">
    <name type="scientific">Aureibacillus halotolerans</name>
    <dbReference type="NCBI Taxonomy" id="1508390"/>
    <lineage>
        <taxon>Bacteria</taxon>
        <taxon>Bacillati</taxon>
        <taxon>Bacillota</taxon>
        <taxon>Bacilli</taxon>
        <taxon>Bacillales</taxon>
        <taxon>Bacillaceae</taxon>
        <taxon>Aureibacillus</taxon>
    </lineage>
</organism>